<dbReference type="SUPFAM" id="SSF53335">
    <property type="entry name" value="S-adenosyl-L-methionine-dependent methyltransferases"/>
    <property type="match status" value="1"/>
</dbReference>
<keyword evidence="2" id="KW-0808">Transferase</keyword>
<dbReference type="InterPro" id="IPR029063">
    <property type="entry name" value="SAM-dependent_MTases_sf"/>
</dbReference>
<dbReference type="STRING" id="702114.A1355_06255"/>
<evidence type="ECO:0000313" key="3">
    <source>
        <dbReference type="EMBL" id="OAI18163.1"/>
    </source>
</evidence>
<evidence type="ECO:0000313" key="4">
    <source>
        <dbReference type="Proteomes" id="UP000077628"/>
    </source>
</evidence>
<accession>A0A177NL79</accession>
<dbReference type="OrthoDB" id="189417at2"/>
<protein>
    <submittedName>
        <fullName evidence="3">Cephalosporin hydroxylase</fullName>
    </submittedName>
</protein>
<dbReference type="Pfam" id="PF04989">
    <property type="entry name" value="RMNT_CmcI"/>
    <property type="match status" value="1"/>
</dbReference>
<dbReference type="Gene3D" id="3.40.50.150">
    <property type="entry name" value="Vaccinia Virus protein VP39"/>
    <property type="match status" value="1"/>
</dbReference>
<dbReference type="GO" id="GO:0071770">
    <property type="term" value="P:DIM/DIP cell wall layer assembly"/>
    <property type="evidence" value="ECO:0007669"/>
    <property type="project" value="TreeGrafter"/>
</dbReference>
<dbReference type="AlphaFoldDB" id="A0A177NL79"/>
<dbReference type="GO" id="GO:0008610">
    <property type="term" value="P:lipid biosynthetic process"/>
    <property type="evidence" value="ECO:0007669"/>
    <property type="project" value="InterPro"/>
</dbReference>
<dbReference type="GO" id="GO:0032259">
    <property type="term" value="P:methylation"/>
    <property type="evidence" value="ECO:0007669"/>
    <property type="project" value="UniProtKB-KW"/>
</dbReference>
<organism evidence="3 4">
    <name type="scientific">Methylomonas koyamae</name>
    <dbReference type="NCBI Taxonomy" id="702114"/>
    <lineage>
        <taxon>Bacteria</taxon>
        <taxon>Pseudomonadati</taxon>
        <taxon>Pseudomonadota</taxon>
        <taxon>Gammaproteobacteria</taxon>
        <taxon>Methylococcales</taxon>
        <taxon>Methylococcaceae</taxon>
        <taxon>Methylomonas</taxon>
    </lineage>
</organism>
<comment type="caution">
    <text evidence="3">The sequence shown here is derived from an EMBL/GenBank/DDBJ whole genome shotgun (WGS) entry which is preliminary data.</text>
</comment>
<evidence type="ECO:0000256" key="2">
    <source>
        <dbReference type="ARBA" id="ARBA00022679"/>
    </source>
</evidence>
<gene>
    <name evidence="3" type="ORF">A1355_06255</name>
</gene>
<sequence>MDANKQFETYVADNIRRIGNDRDFIGLSNIWVRESIRHNYAQNFTWLGRPVIQVPQDVYAIQELIWRVKPDLIVETGIAHGGSLVLSASMLALLDYCDAVAAGQALDPLQSPRKVLGIDIDIRPHNRAAIEAHPLAHKIETLQGSSISPDIVATVKARAAQAQCILVFLDSNHTHDHVLAELEAYAPLTSEDSYCVVWDTGVEDLPEGFCRDRPWDKGNNPKTAVWEYLRLLRGEGRQAADGKVLNFEIDKTLEHKIAITASPDGFLRRVPA</sequence>
<dbReference type="PANTHER" id="PTHR40048:SF1">
    <property type="entry name" value="RHAMNOSYL O-METHYLTRANSFERASE"/>
    <property type="match status" value="1"/>
</dbReference>
<dbReference type="InterPro" id="IPR007072">
    <property type="entry name" value="RNMT_CmcI"/>
</dbReference>
<evidence type="ECO:0000256" key="1">
    <source>
        <dbReference type="ARBA" id="ARBA00022603"/>
    </source>
</evidence>
<keyword evidence="4" id="KW-1185">Reference proteome</keyword>
<dbReference type="GO" id="GO:0008168">
    <property type="term" value="F:methyltransferase activity"/>
    <property type="evidence" value="ECO:0007669"/>
    <property type="project" value="UniProtKB-KW"/>
</dbReference>
<proteinExistence type="predicted"/>
<dbReference type="Proteomes" id="UP000077628">
    <property type="component" value="Unassembled WGS sequence"/>
</dbReference>
<reference evidence="4" key="1">
    <citation type="submission" date="2016-03" db="EMBL/GenBank/DDBJ databases">
        <authorList>
            <person name="Heylen K."/>
            <person name="De Vos P."/>
            <person name="Vekeman B."/>
        </authorList>
    </citation>
    <scope>NUCLEOTIDE SEQUENCE [LARGE SCALE GENOMIC DNA]</scope>
    <source>
        <strain evidence="4">R-45383</strain>
    </source>
</reference>
<dbReference type="GO" id="GO:0005886">
    <property type="term" value="C:plasma membrane"/>
    <property type="evidence" value="ECO:0007669"/>
    <property type="project" value="TreeGrafter"/>
</dbReference>
<keyword evidence="1" id="KW-0489">Methyltransferase</keyword>
<dbReference type="PANTHER" id="PTHR40048">
    <property type="entry name" value="RHAMNOSYL O-METHYLTRANSFERASE"/>
    <property type="match status" value="1"/>
</dbReference>
<name>A0A177NL79_9GAMM</name>
<dbReference type="RefSeq" id="WP_064028842.1">
    <property type="nucleotide sequence ID" value="NZ_LUUK01000172.1"/>
</dbReference>
<dbReference type="EMBL" id="LUUK01000172">
    <property type="protein sequence ID" value="OAI18163.1"/>
    <property type="molecule type" value="Genomic_DNA"/>
</dbReference>